<evidence type="ECO:0000256" key="1">
    <source>
        <dbReference type="SAM" id="MobiDB-lite"/>
    </source>
</evidence>
<comment type="caution">
    <text evidence="3">The sequence shown here is derived from an EMBL/GenBank/DDBJ whole genome shotgun (WGS) entry which is preliminary data.</text>
</comment>
<keyword evidence="2" id="KW-0472">Membrane</keyword>
<evidence type="ECO:0000256" key="2">
    <source>
        <dbReference type="SAM" id="Phobius"/>
    </source>
</evidence>
<evidence type="ECO:0000313" key="4">
    <source>
        <dbReference type="Proteomes" id="UP000310066"/>
    </source>
</evidence>
<protein>
    <submittedName>
        <fullName evidence="3">Uncharacterized protein</fullName>
    </submittedName>
</protein>
<sequence length="121" mass="13482">MEQVARGRDVATSRWSESDSEDSSGRREKHLRRARLAIYPCAVMLCVASVSLGAAVMSDYIDLARRIRTSDGTARVYIEDYISVASYNIFAGVFAAFVFGAAFFVDLIWPQRYQSRGARSA</sequence>
<reference evidence="3 4" key="1">
    <citation type="submission" date="2017-03" db="EMBL/GenBank/DDBJ databases">
        <title>Genomes of endolithic fungi from Antarctica.</title>
        <authorList>
            <person name="Coleine C."/>
            <person name="Masonjones S."/>
            <person name="Stajich J.E."/>
        </authorList>
    </citation>
    <scope>NUCLEOTIDE SEQUENCE [LARGE SCALE GENOMIC DNA]</scope>
    <source>
        <strain evidence="3 4">CCFEE 5311</strain>
    </source>
</reference>
<dbReference type="OrthoDB" id="3596006at2759"/>
<feature type="transmembrane region" description="Helical" evidence="2">
    <location>
        <begin position="89"/>
        <end position="109"/>
    </location>
</feature>
<feature type="transmembrane region" description="Helical" evidence="2">
    <location>
        <begin position="36"/>
        <end position="57"/>
    </location>
</feature>
<keyword evidence="2" id="KW-1133">Transmembrane helix</keyword>
<accession>A0A4U0VE63</accession>
<feature type="compositionally biased region" description="Basic and acidic residues" evidence="1">
    <location>
        <begin position="1"/>
        <end position="11"/>
    </location>
</feature>
<keyword evidence="2" id="KW-0812">Transmembrane</keyword>
<dbReference type="Proteomes" id="UP000310066">
    <property type="component" value="Unassembled WGS sequence"/>
</dbReference>
<name>A0A4U0VE63_9PEZI</name>
<organism evidence="3 4">
    <name type="scientific">Friedmanniomyces endolithicus</name>
    <dbReference type="NCBI Taxonomy" id="329885"/>
    <lineage>
        <taxon>Eukaryota</taxon>
        <taxon>Fungi</taxon>
        <taxon>Dikarya</taxon>
        <taxon>Ascomycota</taxon>
        <taxon>Pezizomycotina</taxon>
        <taxon>Dothideomycetes</taxon>
        <taxon>Dothideomycetidae</taxon>
        <taxon>Mycosphaerellales</taxon>
        <taxon>Teratosphaeriaceae</taxon>
        <taxon>Friedmanniomyces</taxon>
    </lineage>
</organism>
<evidence type="ECO:0000313" key="3">
    <source>
        <dbReference type="EMBL" id="TKA46446.1"/>
    </source>
</evidence>
<gene>
    <name evidence="3" type="ORF">B0A54_02278</name>
</gene>
<proteinExistence type="predicted"/>
<dbReference type="AlphaFoldDB" id="A0A4U0VE63"/>
<dbReference type="EMBL" id="NAJP01000008">
    <property type="protein sequence ID" value="TKA46446.1"/>
    <property type="molecule type" value="Genomic_DNA"/>
</dbReference>
<feature type="region of interest" description="Disordered" evidence="1">
    <location>
        <begin position="1"/>
        <end position="29"/>
    </location>
</feature>